<dbReference type="Proteomes" id="UP000325315">
    <property type="component" value="Unassembled WGS sequence"/>
</dbReference>
<dbReference type="Gene3D" id="3.60.10.10">
    <property type="entry name" value="Endonuclease/exonuclease/phosphatase"/>
    <property type="match status" value="1"/>
</dbReference>
<reference evidence="3" key="1">
    <citation type="journal article" date="2019" name="Plant Biotechnol. J.">
        <title>Genome sequencing of the Australian wild diploid species Gossypium australe highlights disease resistance and delayed gland morphogenesis.</title>
        <authorList>
            <person name="Cai Y."/>
            <person name="Cai X."/>
            <person name="Wang Q."/>
            <person name="Wang P."/>
            <person name="Zhang Y."/>
            <person name="Cai C."/>
            <person name="Xu Y."/>
            <person name="Wang K."/>
            <person name="Zhou Z."/>
            <person name="Wang C."/>
            <person name="Geng S."/>
            <person name="Li B."/>
            <person name="Dong Q."/>
            <person name="Hou Y."/>
            <person name="Wang H."/>
            <person name="Ai P."/>
            <person name="Liu Z."/>
            <person name="Yi F."/>
            <person name="Sun M."/>
            <person name="An G."/>
            <person name="Cheng J."/>
            <person name="Zhang Y."/>
            <person name="Shi Q."/>
            <person name="Xie Y."/>
            <person name="Shi X."/>
            <person name="Chang Y."/>
            <person name="Huang F."/>
            <person name="Chen Y."/>
            <person name="Hong S."/>
            <person name="Mi L."/>
            <person name="Sun Q."/>
            <person name="Zhang L."/>
            <person name="Zhou B."/>
            <person name="Peng R."/>
            <person name="Zhang X."/>
            <person name="Liu F."/>
        </authorList>
    </citation>
    <scope>NUCLEOTIDE SEQUENCE [LARGE SCALE GENOMIC DNA]</scope>
    <source>
        <strain evidence="3">cv. PA1801</strain>
    </source>
</reference>
<evidence type="ECO:0000259" key="1">
    <source>
        <dbReference type="Pfam" id="PF03372"/>
    </source>
</evidence>
<evidence type="ECO:0000313" key="3">
    <source>
        <dbReference type="Proteomes" id="UP000325315"/>
    </source>
</evidence>
<sequence length="277" mass="33064">MKSLCWNVLGLGSPRAVRRLCFLVKQHNPHLLFLMETKLDKKRMEKVRRKCGFVHGIEVEAEGSRGGLCMAWKNDISVSLRSFSRWHIDVLIEDNLEEEWRYTGFYGFPYLKDKNPVWNLLRRLAKESDLHWLVEGDFNEILYSFEKCGGIPRDEKRMEAFRETLVDCQLFDIGFSGVRFTWERGNLPETNIRERLDRGLQMKNVEYSSAPSLFYFRSLSPSFEYKKVESFHKDQKIPFRSLVDHGRISRNNTKIHLNLEIDKDEMYWEQRVRQNWL</sequence>
<protein>
    <submittedName>
        <fullName evidence="2">Reverse transcriptase</fullName>
    </submittedName>
</protein>
<accession>A0A5B6VK35</accession>
<proteinExistence type="predicted"/>
<comment type="caution">
    <text evidence="2">The sequence shown here is derived from an EMBL/GenBank/DDBJ whole genome shotgun (WGS) entry which is preliminary data.</text>
</comment>
<dbReference type="InterPro" id="IPR036691">
    <property type="entry name" value="Endo/exonu/phosph_ase_sf"/>
</dbReference>
<dbReference type="SUPFAM" id="SSF56219">
    <property type="entry name" value="DNase I-like"/>
    <property type="match status" value="1"/>
</dbReference>
<keyword evidence="3" id="KW-1185">Reference proteome</keyword>
<keyword evidence="2" id="KW-0695">RNA-directed DNA polymerase</keyword>
<dbReference type="PANTHER" id="PTHR35218">
    <property type="entry name" value="RNASE H DOMAIN-CONTAINING PROTEIN"/>
    <property type="match status" value="1"/>
</dbReference>
<evidence type="ECO:0000313" key="2">
    <source>
        <dbReference type="EMBL" id="KAA3469443.1"/>
    </source>
</evidence>
<dbReference type="AlphaFoldDB" id="A0A5B6VK35"/>
<name>A0A5B6VK35_9ROSI</name>
<keyword evidence="2" id="KW-0808">Transferase</keyword>
<gene>
    <name evidence="2" type="ORF">EPI10_015230</name>
</gene>
<organism evidence="2 3">
    <name type="scientific">Gossypium australe</name>
    <dbReference type="NCBI Taxonomy" id="47621"/>
    <lineage>
        <taxon>Eukaryota</taxon>
        <taxon>Viridiplantae</taxon>
        <taxon>Streptophyta</taxon>
        <taxon>Embryophyta</taxon>
        <taxon>Tracheophyta</taxon>
        <taxon>Spermatophyta</taxon>
        <taxon>Magnoliopsida</taxon>
        <taxon>eudicotyledons</taxon>
        <taxon>Gunneridae</taxon>
        <taxon>Pentapetalae</taxon>
        <taxon>rosids</taxon>
        <taxon>malvids</taxon>
        <taxon>Malvales</taxon>
        <taxon>Malvaceae</taxon>
        <taxon>Malvoideae</taxon>
        <taxon>Gossypium</taxon>
    </lineage>
</organism>
<dbReference type="EMBL" id="SMMG02000006">
    <property type="protein sequence ID" value="KAA3469443.1"/>
    <property type="molecule type" value="Genomic_DNA"/>
</dbReference>
<dbReference type="GO" id="GO:0003964">
    <property type="term" value="F:RNA-directed DNA polymerase activity"/>
    <property type="evidence" value="ECO:0007669"/>
    <property type="project" value="UniProtKB-KW"/>
</dbReference>
<dbReference type="InterPro" id="IPR005135">
    <property type="entry name" value="Endo/exonuclease/phosphatase"/>
</dbReference>
<keyword evidence="2" id="KW-0548">Nucleotidyltransferase</keyword>
<feature type="domain" description="Endonuclease/exonuclease/phosphatase" evidence="1">
    <location>
        <begin position="5"/>
        <end position="197"/>
    </location>
</feature>
<dbReference type="Pfam" id="PF03372">
    <property type="entry name" value="Exo_endo_phos"/>
    <property type="match status" value="1"/>
</dbReference>
<dbReference type="PANTHER" id="PTHR35218:SF9">
    <property type="entry name" value="ENDONUCLEASE_EXONUCLEASE_PHOSPHATASE DOMAIN-CONTAINING PROTEIN"/>
    <property type="match status" value="1"/>
</dbReference>
<dbReference type="OrthoDB" id="1001388at2759"/>